<organism evidence="2 3">
    <name type="scientific">Rhodocytophaga aerolata</name>
    <dbReference type="NCBI Taxonomy" id="455078"/>
    <lineage>
        <taxon>Bacteria</taxon>
        <taxon>Pseudomonadati</taxon>
        <taxon>Bacteroidota</taxon>
        <taxon>Cytophagia</taxon>
        <taxon>Cytophagales</taxon>
        <taxon>Rhodocytophagaceae</taxon>
        <taxon>Rhodocytophaga</taxon>
    </lineage>
</organism>
<dbReference type="SUPFAM" id="SSF55729">
    <property type="entry name" value="Acyl-CoA N-acyltransferases (Nat)"/>
    <property type="match status" value="1"/>
</dbReference>
<dbReference type="CDD" id="cd04301">
    <property type="entry name" value="NAT_SF"/>
    <property type="match status" value="1"/>
</dbReference>
<reference evidence="2" key="1">
    <citation type="submission" date="2023-07" db="EMBL/GenBank/DDBJ databases">
        <title>The genome sequence of Rhodocytophaga aerolata KACC 12507.</title>
        <authorList>
            <person name="Zhang X."/>
        </authorList>
    </citation>
    <scope>NUCLEOTIDE SEQUENCE</scope>
    <source>
        <strain evidence="2">KACC 12507</strain>
    </source>
</reference>
<name>A0ABT8R969_9BACT</name>
<keyword evidence="3" id="KW-1185">Reference proteome</keyword>
<evidence type="ECO:0000313" key="2">
    <source>
        <dbReference type="EMBL" id="MDO1448256.1"/>
    </source>
</evidence>
<evidence type="ECO:0000259" key="1">
    <source>
        <dbReference type="Pfam" id="PF00583"/>
    </source>
</evidence>
<evidence type="ECO:0000313" key="3">
    <source>
        <dbReference type="Proteomes" id="UP001168528"/>
    </source>
</evidence>
<dbReference type="Proteomes" id="UP001168528">
    <property type="component" value="Unassembled WGS sequence"/>
</dbReference>
<gene>
    <name evidence="2" type="ORF">Q0590_18420</name>
</gene>
<keyword evidence="2" id="KW-0808">Transferase</keyword>
<dbReference type="RefSeq" id="WP_302039057.1">
    <property type="nucleotide sequence ID" value="NZ_JAUKPO010000010.1"/>
</dbReference>
<sequence>MKPPTYECIYSKGNVRITVSPTCSPDALMLLTNTIYGTSGPRYQSISQESKIKDITHAHFFELTEDQTVVGTYCLSGRVVKIAEGTVDSFYGRLLAVNPSFAGKGYGSLLKREAVRFIERAVSQPHIFYSYLEESNSRSMRISNKENFTSIGLLEAIVFSRLYPKKDASVVQLQDEEFASLLPVLQETYKKYTLVHFDQVFYNQHYFVWKEKGKIIAGVQANPVSWRIVDMPGIGGKLIMHVLPHIPVLKQLINPVQHRFLALEALFVQPGYNHVVIPMLESVLHHFQVSSALYLLDTHSPLMKQLKESGKLGIMNSLKQHIHTHVMAKTNGISIGQLKQYPDQPIYTSAFDYT</sequence>
<accession>A0ABT8R969</accession>
<dbReference type="EMBL" id="JAUKPO010000010">
    <property type="protein sequence ID" value="MDO1448256.1"/>
    <property type="molecule type" value="Genomic_DNA"/>
</dbReference>
<protein>
    <submittedName>
        <fullName evidence="2">GNAT family N-acetyltransferase</fullName>
        <ecNumber evidence="2">2.3.1.-</ecNumber>
    </submittedName>
</protein>
<dbReference type="EC" id="2.3.1.-" evidence="2"/>
<dbReference type="InterPro" id="IPR000182">
    <property type="entry name" value="GNAT_dom"/>
</dbReference>
<keyword evidence="2" id="KW-0012">Acyltransferase</keyword>
<proteinExistence type="predicted"/>
<dbReference type="Gene3D" id="3.40.630.30">
    <property type="match status" value="1"/>
</dbReference>
<dbReference type="InterPro" id="IPR016181">
    <property type="entry name" value="Acyl_CoA_acyltransferase"/>
</dbReference>
<comment type="caution">
    <text evidence="2">The sequence shown here is derived from an EMBL/GenBank/DDBJ whole genome shotgun (WGS) entry which is preliminary data.</text>
</comment>
<dbReference type="GO" id="GO:0016746">
    <property type="term" value="F:acyltransferase activity"/>
    <property type="evidence" value="ECO:0007669"/>
    <property type="project" value="UniProtKB-KW"/>
</dbReference>
<dbReference type="Pfam" id="PF00583">
    <property type="entry name" value="Acetyltransf_1"/>
    <property type="match status" value="1"/>
</dbReference>
<feature type="domain" description="N-acetyltransferase" evidence="1">
    <location>
        <begin position="50"/>
        <end position="140"/>
    </location>
</feature>